<dbReference type="InterPro" id="IPR003369">
    <property type="entry name" value="TatA/B/E"/>
</dbReference>
<dbReference type="PANTHER" id="PTHR33162">
    <property type="entry name" value="SEC-INDEPENDENT PROTEIN TRANSLOCASE PROTEIN TATA, CHLOROPLASTIC"/>
    <property type="match status" value="1"/>
</dbReference>
<evidence type="ECO:0000256" key="5">
    <source>
        <dbReference type="ARBA" id="ARBA00022989"/>
    </source>
</evidence>
<reference evidence="8 9" key="1">
    <citation type="journal article" date="2024" name="Nat. Commun.">
        <title>Phylogenomics reveals the evolutionary origins of lichenization in chlorophyte algae.</title>
        <authorList>
            <person name="Puginier C."/>
            <person name="Libourel C."/>
            <person name="Otte J."/>
            <person name="Skaloud P."/>
            <person name="Haon M."/>
            <person name="Grisel S."/>
            <person name="Petersen M."/>
            <person name="Berrin J.G."/>
            <person name="Delaux P.M."/>
            <person name="Dal Grande F."/>
            <person name="Keller J."/>
        </authorList>
    </citation>
    <scope>NUCLEOTIDE SEQUENCE [LARGE SCALE GENOMIC DNA]</scope>
    <source>
        <strain evidence="8 9">SAG 245.80</strain>
    </source>
</reference>
<accession>A0AAW1RN22</accession>
<dbReference type="PRINTS" id="PR01506">
    <property type="entry name" value="TATBPROTEIN"/>
</dbReference>
<gene>
    <name evidence="8" type="ORF">WJX81_001635</name>
</gene>
<proteinExistence type="predicted"/>
<comment type="caution">
    <text evidence="8">The sequence shown here is derived from an EMBL/GenBank/DDBJ whole genome shotgun (WGS) entry which is preliminary data.</text>
</comment>
<evidence type="ECO:0000256" key="7">
    <source>
        <dbReference type="ARBA" id="ARBA00023136"/>
    </source>
</evidence>
<dbReference type="Pfam" id="PF02416">
    <property type="entry name" value="TatA_B_E"/>
    <property type="match status" value="1"/>
</dbReference>
<dbReference type="EMBL" id="JALJOU010000029">
    <property type="protein sequence ID" value="KAK9835152.1"/>
    <property type="molecule type" value="Genomic_DNA"/>
</dbReference>
<keyword evidence="2" id="KW-0813">Transport</keyword>
<evidence type="ECO:0000313" key="9">
    <source>
        <dbReference type="Proteomes" id="UP001445335"/>
    </source>
</evidence>
<evidence type="ECO:0000313" key="8">
    <source>
        <dbReference type="EMBL" id="KAK9835152.1"/>
    </source>
</evidence>
<name>A0AAW1RN22_9CHLO</name>
<dbReference type="GO" id="GO:0016020">
    <property type="term" value="C:membrane"/>
    <property type="evidence" value="ECO:0007669"/>
    <property type="project" value="UniProtKB-SubCell"/>
</dbReference>
<dbReference type="GO" id="GO:0015031">
    <property type="term" value="P:protein transport"/>
    <property type="evidence" value="ECO:0007669"/>
    <property type="project" value="UniProtKB-KW"/>
</dbReference>
<keyword evidence="4" id="KW-0653">Protein transport</keyword>
<dbReference type="Proteomes" id="UP001445335">
    <property type="component" value="Unassembled WGS sequence"/>
</dbReference>
<keyword evidence="9" id="KW-1185">Reference proteome</keyword>
<organism evidence="8 9">
    <name type="scientific">Elliptochloris bilobata</name>
    <dbReference type="NCBI Taxonomy" id="381761"/>
    <lineage>
        <taxon>Eukaryota</taxon>
        <taxon>Viridiplantae</taxon>
        <taxon>Chlorophyta</taxon>
        <taxon>core chlorophytes</taxon>
        <taxon>Trebouxiophyceae</taxon>
        <taxon>Trebouxiophyceae incertae sedis</taxon>
        <taxon>Elliptochloris clade</taxon>
        <taxon>Elliptochloris</taxon>
    </lineage>
</organism>
<evidence type="ECO:0000256" key="2">
    <source>
        <dbReference type="ARBA" id="ARBA00022448"/>
    </source>
</evidence>
<evidence type="ECO:0000256" key="4">
    <source>
        <dbReference type="ARBA" id="ARBA00022927"/>
    </source>
</evidence>
<dbReference type="PANTHER" id="PTHR33162:SF3">
    <property type="entry name" value="SEC-INDEPENDENT PROTEIN TRANSLOCASE PROTEIN TATB, CHLOROPLASTIC"/>
    <property type="match status" value="1"/>
</dbReference>
<dbReference type="Gene3D" id="1.20.5.3310">
    <property type="match status" value="1"/>
</dbReference>
<comment type="subcellular location">
    <subcellularLocation>
        <location evidence="1">Membrane</location>
        <topology evidence="1">Single-pass membrane protein</topology>
    </subcellularLocation>
</comment>
<protein>
    <submittedName>
        <fullName evidence="8">Uncharacterized protein</fullName>
    </submittedName>
</protein>
<evidence type="ECO:0000256" key="3">
    <source>
        <dbReference type="ARBA" id="ARBA00022692"/>
    </source>
</evidence>
<sequence>MPERGWRAAGGSAWQQRLCRRCTQRVHASFFGVGAPEALMVGVVALIVFGPKGLAEAVKSLGKTLKTFQPTIRELASVSSDLKNTLEEQIGLDDIRAEFRNSTAPDLSSTSLEELEAELERRRAKVK</sequence>
<evidence type="ECO:0000256" key="1">
    <source>
        <dbReference type="ARBA" id="ARBA00004167"/>
    </source>
</evidence>
<keyword evidence="5" id="KW-1133">Transmembrane helix</keyword>
<dbReference type="AlphaFoldDB" id="A0AAW1RN22"/>
<evidence type="ECO:0000256" key="6">
    <source>
        <dbReference type="ARBA" id="ARBA00023010"/>
    </source>
</evidence>
<keyword evidence="6" id="KW-0811">Translocation</keyword>
<keyword evidence="7" id="KW-0472">Membrane</keyword>
<keyword evidence="3" id="KW-0812">Transmembrane</keyword>